<keyword evidence="3" id="KW-0804">Transcription</keyword>
<dbReference type="EMBL" id="JAJITD010000004">
    <property type="protein sequence ID" value="MCC8392880.1"/>
    <property type="molecule type" value="Genomic_DNA"/>
</dbReference>
<dbReference type="InterPro" id="IPR036271">
    <property type="entry name" value="Tet_transcr_reg_TetR-rel_C_sf"/>
</dbReference>
<dbReference type="Proteomes" id="UP001431019">
    <property type="component" value="Unassembled WGS sequence"/>
</dbReference>
<gene>
    <name evidence="6" type="ORF">LJ656_09790</name>
</gene>
<feature type="domain" description="HTH tetR-type" evidence="5">
    <location>
        <begin position="7"/>
        <end position="67"/>
    </location>
</feature>
<proteinExistence type="predicted"/>
<feature type="DNA-binding region" description="H-T-H motif" evidence="4">
    <location>
        <begin position="30"/>
        <end position="49"/>
    </location>
</feature>
<keyword evidence="7" id="KW-1185">Reference proteome</keyword>
<evidence type="ECO:0000256" key="2">
    <source>
        <dbReference type="ARBA" id="ARBA00023125"/>
    </source>
</evidence>
<dbReference type="PRINTS" id="PR00455">
    <property type="entry name" value="HTHTETR"/>
</dbReference>
<comment type="caution">
    <text evidence="6">The sequence shown here is derived from an EMBL/GenBank/DDBJ whole genome shotgun (WGS) entry which is preliminary data.</text>
</comment>
<evidence type="ECO:0000256" key="4">
    <source>
        <dbReference type="PROSITE-ProRule" id="PRU00335"/>
    </source>
</evidence>
<dbReference type="PANTHER" id="PTHR30055">
    <property type="entry name" value="HTH-TYPE TRANSCRIPTIONAL REGULATOR RUTR"/>
    <property type="match status" value="1"/>
</dbReference>
<evidence type="ECO:0000256" key="3">
    <source>
        <dbReference type="ARBA" id="ARBA00023163"/>
    </source>
</evidence>
<dbReference type="SUPFAM" id="SSF48498">
    <property type="entry name" value="Tetracyclin repressor-like, C-terminal domain"/>
    <property type="match status" value="1"/>
</dbReference>
<protein>
    <submittedName>
        <fullName evidence="6">TetR/AcrR family transcriptional regulator</fullName>
    </submittedName>
</protein>
<dbReference type="InterPro" id="IPR001647">
    <property type="entry name" value="HTH_TetR"/>
</dbReference>
<reference evidence="6 7" key="1">
    <citation type="submission" date="2021-11" db="EMBL/GenBank/DDBJ databases">
        <authorList>
            <person name="Oh E.-T."/>
            <person name="Kim S.-B."/>
        </authorList>
    </citation>
    <scope>NUCLEOTIDE SEQUENCE [LARGE SCALE GENOMIC DNA]</scope>
    <source>
        <strain evidence="6 7">MMS20-SJTR3</strain>
    </source>
</reference>
<evidence type="ECO:0000313" key="6">
    <source>
        <dbReference type="EMBL" id="MCC8392880.1"/>
    </source>
</evidence>
<dbReference type="PROSITE" id="PS50977">
    <property type="entry name" value="HTH_TETR_2"/>
    <property type="match status" value="1"/>
</dbReference>
<evidence type="ECO:0000256" key="1">
    <source>
        <dbReference type="ARBA" id="ARBA00023015"/>
    </source>
</evidence>
<dbReference type="InterPro" id="IPR009057">
    <property type="entry name" value="Homeodomain-like_sf"/>
</dbReference>
<accession>A0ABS8JSZ9</accession>
<dbReference type="RefSeq" id="WP_230509118.1">
    <property type="nucleotide sequence ID" value="NZ_JAJITD010000004.1"/>
</dbReference>
<dbReference type="Gene3D" id="1.10.357.10">
    <property type="entry name" value="Tetracycline Repressor, domain 2"/>
    <property type="match status" value="1"/>
</dbReference>
<keyword evidence="1" id="KW-0805">Transcription regulation</keyword>
<sequence>MAQVKKADVRDAIVAAAFDLFCRKGYTATTMTEIARASGMTVANLYVYFDSKLLIFYEIYTPWLMQQLETLRDAVRKFPTPRTRLRRIVLGLWGDIPAADYSFANAMIEALASAPRGTPKPNDLLARCEDFVTELIVESLPPELAPVAANKLLAHVLWMAHDGFAINSRIGDTRDLEAVAALMVDLILGPEAPAPRTRRKRAEIV</sequence>
<dbReference type="InterPro" id="IPR050109">
    <property type="entry name" value="HTH-type_TetR-like_transc_reg"/>
</dbReference>
<keyword evidence="2 4" id="KW-0238">DNA-binding</keyword>
<organism evidence="6 7">
    <name type="scientific">Paraburkholderia sejongensis</name>
    <dbReference type="NCBI Taxonomy" id="2886946"/>
    <lineage>
        <taxon>Bacteria</taxon>
        <taxon>Pseudomonadati</taxon>
        <taxon>Pseudomonadota</taxon>
        <taxon>Betaproteobacteria</taxon>
        <taxon>Burkholderiales</taxon>
        <taxon>Burkholderiaceae</taxon>
        <taxon>Paraburkholderia</taxon>
    </lineage>
</organism>
<evidence type="ECO:0000313" key="7">
    <source>
        <dbReference type="Proteomes" id="UP001431019"/>
    </source>
</evidence>
<dbReference type="PANTHER" id="PTHR30055:SF234">
    <property type="entry name" value="HTH-TYPE TRANSCRIPTIONAL REGULATOR BETI"/>
    <property type="match status" value="1"/>
</dbReference>
<dbReference type="Pfam" id="PF00440">
    <property type="entry name" value="TetR_N"/>
    <property type="match status" value="1"/>
</dbReference>
<dbReference type="SUPFAM" id="SSF46689">
    <property type="entry name" value="Homeodomain-like"/>
    <property type="match status" value="1"/>
</dbReference>
<name>A0ABS8JSZ9_9BURK</name>
<evidence type="ECO:0000259" key="5">
    <source>
        <dbReference type="PROSITE" id="PS50977"/>
    </source>
</evidence>